<dbReference type="Pfam" id="PF14223">
    <property type="entry name" value="Retrotran_gag_2"/>
    <property type="match status" value="1"/>
</dbReference>
<protein>
    <recommendedName>
        <fullName evidence="3">Retrotransposon Copia-like N-terminal domain-containing protein</fullName>
    </recommendedName>
</protein>
<dbReference type="AlphaFoldDB" id="A0AA38S557"/>
<reference evidence="1" key="1">
    <citation type="submission" date="2023-03" db="EMBL/GenBank/DDBJ databases">
        <title>Chromosome-scale reference genome and RAD-based genetic map of yellow starthistle (Centaurea solstitialis) reveal putative structural variation and QTLs associated with invader traits.</title>
        <authorList>
            <person name="Reatini B."/>
            <person name="Cang F.A."/>
            <person name="Jiang Q."/>
            <person name="Mckibben M.T.W."/>
            <person name="Barker M.S."/>
            <person name="Rieseberg L.H."/>
            <person name="Dlugosch K.M."/>
        </authorList>
    </citation>
    <scope>NUCLEOTIDE SEQUENCE</scope>
    <source>
        <strain evidence="1">CAN-66</strain>
        <tissue evidence="1">Leaf</tissue>
    </source>
</reference>
<comment type="caution">
    <text evidence="1">The sequence shown here is derived from an EMBL/GenBank/DDBJ whole genome shotgun (WGS) entry which is preliminary data.</text>
</comment>
<evidence type="ECO:0000313" key="1">
    <source>
        <dbReference type="EMBL" id="KAJ9535839.1"/>
    </source>
</evidence>
<keyword evidence="2" id="KW-1185">Reference proteome</keyword>
<proteinExistence type="predicted"/>
<evidence type="ECO:0000313" key="2">
    <source>
        <dbReference type="Proteomes" id="UP001172457"/>
    </source>
</evidence>
<gene>
    <name evidence="1" type="ORF">OSB04_un001011</name>
</gene>
<dbReference type="PANTHER" id="PTHR37610">
    <property type="entry name" value="CCHC-TYPE DOMAIN-CONTAINING PROTEIN"/>
    <property type="match status" value="1"/>
</dbReference>
<dbReference type="PANTHER" id="PTHR37610:SF45">
    <property type="entry name" value="RETROTRANSPOSON GAG DOMAIN-CONTAINING PROTEIN"/>
    <property type="match status" value="1"/>
</dbReference>
<accession>A0AA38S557</accession>
<sequence>MTGKDSSSQDTRVIVQNVQDAPFPTGIILDDSNYSLWSQLMEMRIGARNKSGFLTGATPKPTTDEKQIENWLIDNNRVKSWLIDSMSPPLIRRFIRLQTAKEIWEAVAKTFYDGTDETQLFELNRRSFTTRQNGRPLPTYYNELVSIFQEIDTRLTTHEETVAQTVSLNKTLARLRVHIFLAGLDPEFNQARGEILRKDPPLDLESCYAYIRKDQNQRHTMEEPKPESDGMVHVATRNRPTKGKHSNSKGVDPALLRPDEMIMILNLYLVNRFQDQDQETNESVLQCTDPVH</sequence>
<dbReference type="Proteomes" id="UP001172457">
    <property type="component" value="Unassembled WGS sequence"/>
</dbReference>
<organism evidence="1 2">
    <name type="scientific">Centaurea solstitialis</name>
    <name type="common">yellow star-thistle</name>
    <dbReference type="NCBI Taxonomy" id="347529"/>
    <lineage>
        <taxon>Eukaryota</taxon>
        <taxon>Viridiplantae</taxon>
        <taxon>Streptophyta</taxon>
        <taxon>Embryophyta</taxon>
        <taxon>Tracheophyta</taxon>
        <taxon>Spermatophyta</taxon>
        <taxon>Magnoliopsida</taxon>
        <taxon>eudicotyledons</taxon>
        <taxon>Gunneridae</taxon>
        <taxon>Pentapetalae</taxon>
        <taxon>asterids</taxon>
        <taxon>campanulids</taxon>
        <taxon>Asterales</taxon>
        <taxon>Asteraceae</taxon>
        <taxon>Carduoideae</taxon>
        <taxon>Cardueae</taxon>
        <taxon>Centaureinae</taxon>
        <taxon>Centaurea</taxon>
    </lineage>
</organism>
<dbReference type="EMBL" id="JARYMX010000112">
    <property type="protein sequence ID" value="KAJ9535839.1"/>
    <property type="molecule type" value="Genomic_DNA"/>
</dbReference>
<name>A0AA38S557_9ASTR</name>
<evidence type="ECO:0008006" key="3">
    <source>
        <dbReference type="Google" id="ProtNLM"/>
    </source>
</evidence>